<gene>
    <name evidence="1" type="ORF">Osc7112_5063</name>
</gene>
<name>K9VPA5_9CYAN</name>
<dbReference type="Proteomes" id="UP000010478">
    <property type="component" value="Chromosome"/>
</dbReference>
<accession>K9VPA5</accession>
<dbReference type="KEGG" id="oni:Osc7112_5063"/>
<evidence type="ECO:0000313" key="2">
    <source>
        <dbReference type="Proteomes" id="UP000010478"/>
    </source>
</evidence>
<dbReference type="HOGENOM" id="CLU_3313789_0_0_3"/>
<evidence type="ECO:0000313" key="1">
    <source>
        <dbReference type="EMBL" id="AFZ09327.1"/>
    </source>
</evidence>
<proteinExistence type="predicted"/>
<keyword evidence="2" id="KW-1185">Reference proteome</keyword>
<sequence length="39" mass="4431">MRAIEQYGFHNWPQGGNPWMQFPFPLRSGTILNKLLGAG</sequence>
<reference evidence="1 2" key="1">
    <citation type="submission" date="2012-05" db="EMBL/GenBank/DDBJ databases">
        <title>Finished chromosome of genome of Oscillatoria sp. PCC 7112.</title>
        <authorList>
            <consortium name="US DOE Joint Genome Institute"/>
            <person name="Gugger M."/>
            <person name="Coursin T."/>
            <person name="Rippka R."/>
            <person name="Tandeau De Marsac N."/>
            <person name="Huntemann M."/>
            <person name="Wei C.-L."/>
            <person name="Han J."/>
            <person name="Detter J.C."/>
            <person name="Han C."/>
            <person name="Tapia R."/>
            <person name="Davenport K."/>
            <person name="Daligault H."/>
            <person name="Erkkila T."/>
            <person name="Gu W."/>
            <person name="Munk A.C.C."/>
            <person name="Teshima H."/>
            <person name="Xu Y."/>
            <person name="Chain P."/>
            <person name="Chen A."/>
            <person name="Krypides N."/>
            <person name="Mavromatis K."/>
            <person name="Markowitz V."/>
            <person name="Szeto E."/>
            <person name="Ivanova N."/>
            <person name="Mikhailova N."/>
            <person name="Ovchinnikova G."/>
            <person name="Pagani I."/>
            <person name="Pati A."/>
            <person name="Goodwin L."/>
            <person name="Peters L."/>
            <person name="Pitluck S."/>
            <person name="Woyke T."/>
            <person name="Kerfeld C."/>
        </authorList>
    </citation>
    <scope>NUCLEOTIDE SEQUENCE [LARGE SCALE GENOMIC DNA]</scope>
    <source>
        <strain evidence="1 2">PCC 7112</strain>
    </source>
</reference>
<protein>
    <submittedName>
        <fullName evidence="1">Uncharacterized protein</fullName>
    </submittedName>
</protein>
<dbReference type="EMBL" id="CP003614">
    <property type="protein sequence ID" value="AFZ09327.1"/>
    <property type="molecule type" value="Genomic_DNA"/>
</dbReference>
<dbReference type="AlphaFoldDB" id="K9VPA5"/>
<organism evidence="1 2">
    <name type="scientific">Phormidium nigroviride PCC 7112</name>
    <dbReference type="NCBI Taxonomy" id="179408"/>
    <lineage>
        <taxon>Bacteria</taxon>
        <taxon>Bacillati</taxon>
        <taxon>Cyanobacteriota</taxon>
        <taxon>Cyanophyceae</taxon>
        <taxon>Oscillatoriophycideae</taxon>
        <taxon>Oscillatoriales</taxon>
        <taxon>Oscillatoriaceae</taxon>
        <taxon>Phormidium</taxon>
    </lineage>
</organism>